<dbReference type="OrthoDB" id="572024at2"/>
<evidence type="ECO:0000259" key="2">
    <source>
        <dbReference type="Pfam" id="PF09500"/>
    </source>
</evidence>
<dbReference type="Pfam" id="PF09500">
    <property type="entry name" value="YiiD_C"/>
    <property type="match status" value="1"/>
</dbReference>
<evidence type="ECO:0000313" key="3">
    <source>
        <dbReference type="EMBL" id="SDO77132.1"/>
    </source>
</evidence>
<feature type="domain" description="Thioesterase putative" evidence="2">
    <location>
        <begin position="13"/>
        <end position="149"/>
    </location>
</feature>
<dbReference type="SUPFAM" id="SSF54637">
    <property type="entry name" value="Thioesterase/thiol ester dehydrase-isomerase"/>
    <property type="match status" value="1"/>
</dbReference>
<dbReference type="EMBL" id="FNIJ01000015">
    <property type="protein sequence ID" value="SDO77132.1"/>
    <property type="molecule type" value="Genomic_DNA"/>
</dbReference>
<dbReference type="CDD" id="cd03440">
    <property type="entry name" value="hot_dog"/>
    <property type="match status" value="1"/>
</dbReference>
<accession>A0A1H0M9J6</accession>
<dbReference type="AlphaFoldDB" id="A0A1H0M9J6"/>
<dbReference type="Gene3D" id="3.10.129.10">
    <property type="entry name" value="Hotdog Thioesterase"/>
    <property type="match status" value="1"/>
</dbReference>
<name>A0A1H0M9J6_9PSED</name>
<dbReference type="InterPro" id="IPR029069">
    <property type="entry name" value="HotDog_dom_sf"/>
</dbReference>
<keyword evidence="1" id="KW-0472">Membrane</keyword>
<proteinExistence type="predicted"/>
<dbReference type="STRING" id="198616.SAMN05216193_115151"/>
<dbReference type="InterPro" id="IPR012660">
    <property type="entry name" value="YiiD_C"/>
</dbReference>
<gene>
    <name evidence="3" type="ORF">SAMN05216193_115151</name>
</gene>
<keyword evidence="4" id="KW-1185">Reference proteome</keyword>
<dbReference type="RefSeq" id="WP_084313678.1">
    <property type="nucleotide sequence ID" value="NZ_FNIJ01000015.1"/>
</dbReference>
<feature type="transmembrane region" description="Helical" evidence="1">
    <location>
        <begin position="56"/>
        <end position="75"/>
    </location>
</feature>
<protein>
    <submittedName>
        <fullName evidence="3">Thioesterase domain-containing protein, putative</fullName>
    </submittedName>
</protein>
<dbReference type="Proteomes" id="UP000242957">
    <property type="component" value="Unassembled WGS sequence"/>
</dbReference>
<reference evidence="4" key="1">
    <citation type="submission" date="2016-10" db="EMBL/GenBank/DDBJ databases">
        <authorList>
            <person name="Varghese N."/>
            <person name="Submissions S."/>
        </authorList>
    </citation>
    <scope>NUCLEOTIDE SEQUENCE [LARGE SCALE GENOMIC DNA]</scope>
    <source>
        <strain evidence="4">JCM 21621</strain>
    </source>
</reference>
<sequence length="155" mass="17244">MTEPTADDLQRAEALTRYLHENIPLSQFMQIRVLPSAPGSLWLSAPHAPNRNPHNTVFGGSLATLSIAAGWTLLFDAMRREGLDAALVIQRHECDYRAPSSAEFVAEAVLPDEWPAFVAQLRERGRARLKLPVRITCEGREVFTANAMYAARMEA</sequence>
<dbReference type="NCBIfam" id="TIGR02447">
    <property type="entry name" value="yiiD_Cterm"/>
    <property type="match status" value="1"/>
</dbReference>
<keyword evidence="1" id="KW-0812">Transmembrane</keyword>
<organism evidence="3 4">
    <name type="scientific">Pseudomonas jinjuensis</name>
    <dbReference type="NCBI Taxonomy" id="198616"/>
    <lineage>
        <taxon>Bacteria</taxon>
        <taxon>Pseudomonadati</taxon>
        <taxon>Pseudomonadota</taxon>
        <taxon>Gammaproteobacteria</taxon>
        <taxon>Pseudomonadales</taxon>
        <taxon>Pseudomonadaceae</taxon>
        <taxon>Pseudomonas</taxon>
    </lineage>
</organism>
<evidence type="ECO:0000256" key="1">
    <source>
        <dbReference type="SAM" id="Phobius"/>
    </source>
</evidence>
<keyword evidence="1" id="KW-1133">Transmembrane helix</keyword>
<evidence type="ECO:0000313" key="4">
    <source>
        <dbReference type="Proteomes" id="UP000242957"/>
    </source>
</evidence>